<protein>
    <submittedName>
        <fullName evidence="7">M20/M25/M40 family metallo-hydrolase</fullName>
    </submittedName>
</protein>
<organism evidence="7 8">
    <name type="scientific">Candidatus Scatomorpha merdipullorum</name>
    <dbReference type="NCBI Taxonomy" id="2840927"/>
    <lineage>
        <taxon>Bacteria</taxon>
        <taxon>Bacillati</taxon>
        <taxon>Bacillota</taxon>
        <taxon>Clostridia</taxon>
        <taxon>Eubacteriales</taxon>
        <taxon>Candidatus Scatomorpha</taxon>
    </lineage>
</organism>
<evidence type="ECO:0000256" key="2">
    <source>
        <dbReference type="ARBA" id="ARBA00022670"/>
    </source>
</evidence>
<dbReference type="PANTHER" id="PTHR45962">
    <property type="entry name" value="N-FATTY-ACYL-AMINO ACID SYNTHASE/HYDROLASE PM20D1"/>
    <property type="match status" value="1"/>
</dbReference>
<evidence type="ECO:0000259" key="6">
    <source>
        <dbReference type="Pfam" id="PF07687"/>
    </source>
</evidence>
<dbReference type="InterPro" id="IPR047177">
    <property type="entry name" value="Pept_M20A"/>
</dbReference>
<dbReference type="InterPro" id="IPR011650">
    <property type="entry name" value="Peptidase_M20_dimer"/>
</dbReference>
<evidence type="ECO:0000256" key="5">
    <source>
        <dbReference type="ARBA" id="ARBA00022833"/>
    </source>
</evidence>
<proteinExistence type="inferred from homology"/>
<evidence type="ECO:0000313" key="8">
    <source>
        <dbReference type="Proteomes" id="UP000824001"/>
    </source>
</evidence>
<dbReference type="SUPFAM" id="SSF53187">
    <property type="entry name" value="Zn-dependent exopeptidases"/>
    <property type="match status" value="1"/>
</dbReference>
<dbReference type="GO" id="GO:0006508">
    <property type="term" value="P:proteolysis"/>
    <property type="evidence" value="ECO:0007669"/>
    <property type="project" value="UniProtKB-KW"/>
</dbReference>
<keyword evidence="4" id="KW-0378">Hydrolase</keyword>
<dbReference type="GO" id="GO:0046872">
    <property type="term" value="F:metal ion binding"/>
    <property type="evidence" value="ECO:0007669"/>
    <property type="project" value="UniProtKB-KW"/>
</dbReference>
<dbReference type="InterPro" id="IPR036264">
    <property type="entry name" value="Bact_exopeptidase_dim_dom"/>
</dbReference>
<evidence type="ECO:0000256" key="4">
    <source>
        <dbReference type="ARBA" id="ARBA00022801"/>
    </source>
</evidence>
<accession>A0A9D1JV59</accession>
<reference evidence="7" key="1">
    <citation type="submission" date="2020-10" db="EMBL/GenBank/DDBJ databases">
        <authorList>
            <person name="Gilroy R."/>
        </authorList>
    </citation>
    <scope>NUCLEOTIDE SEQUENCE</scope>
    <source>
        <strain evidence="7">ChiHjej10B9-9673</strain>
    </source>
</reference>
<reference evidence="7" key="2">
    <citation type="journal article" date="2021" name="PeerJ">
        <title>Extensive microbial diversity within the chicken gut microbiome revealed by metagenomics and culture.</title>
        <authorList>
            <person name="Gilroy R."/>
            <person name="Ravi A."/>
            <person name="Getino M."/>
            <person name="Pursley I."/>
            <person name="Horton D.L."/>
            <person name="Alikhan N.F."/>
            <person name="Baker D."/>
            <person name="Gharbi K."/>
            <person name="Hall N."/>
            <person name="Watson M."/>
            <person name="Adriaenssens E.M."/>
            <person name="Foster-Nyarko E."/>
            <person name="Jarju S."/>
            <person name="Secka A."/>
            <person name="Antonio M."/>
            <person name="Oren A."/>
            <person name="Chaudhuri R.R."/>
            <person name="La Ragione R."/>
            <person name="Hildebrand F."/>
            <person name="Pallen M.J."/>
        </authorList>
    </citation>
    <scope>NUCLEOTIDE SEQUENCE</scope>
    <source>
        <strain evidence="7">ChiHjej10B9-9673</strain>
    </source>
</reference>
<dbReference type="Proteomes" id="UP000824001">
    <property type="component" value="Unassembled WGS sequence"/>
</dbReference>
<gene>
    <name evidence="7" type="ORF">IAC18_02800</name>
</gene>
<dbReference type="AlphaFoldDB" id="A0A9D1JV59"/>
<comment type="similarity">
    <text evidence="1">Belongs to the peptidase M20A family.</text>
</comment>
<dbReference type="InterPro" id="IPR002933">
    <property type="entry name" value="Peptidase_M20"/>
</dbReference>
<feature type="domain" description="Peptidase M20 dimerisation" evidence="6">
    <location>
        <begin position="237"/>
        <end position="381"/>
    </location>
</feature>
<dbReference type="Pfam" id="PF07687">
    <property type="entry name" value="M20_dimer"/>
    <property type="match status" value="1"/>
</dbReference>
<dbReference type="PANTHER" id="PTHR45962:SF1">
    <property type="entry name" value="N-FATTY-ACYL-AMINO ACID SYNTHASE_HYDROLASE PM20D1"/>
    <property type="match status" value="1"/>
</dbReference>
<dbReference type="SUPFAM" id="SSF55031">
    <property type="entry name" value="Bacterial exopeptidase dimerisation domain"/>
    <property type="match status" value="1"/>
</dbReference>
<comment type="caution">
    <text evidence="7">The sequence shown here is derived from an EMBL/GenBank/DDBJ whole genome shotgun (WGS) entry which is preliminary data.</text>
</comment>
<dbReference type="EMBL" id="DVJK01000077">
    <property type="protein sequence ID" value="HIS66473.1"/>
    <property type="molecule type" value="Genomic_DNA"/>
</dbReference>
<dbReference type="Gene3D" id="3.40.630.10">
    <property type="entry name" value="Zn peptidases"/>
    <property type="match status" value="1"/>
</dbReference>
<dbReference type="Pfam" id="PF01546">
    <property type="entry name" value="Peptidase_M20"/>
    <property type="match status" value="1"/>
</dbReference>
<keyword evidence="3" id="KW-0479">Metal-binding</keyword>
<dbReference type="Gene3D" id="3.30.70.360">
    <property type="match status" value="1"/>
</dbReference>
<keyword evidence="5" id="KW-0862">Zinc</keyword>
<keyword evidence="2" id="KW-0645">Protease</keyword>
<dbReference type="GO" id="GO:0008233">
    <property type="term" value="F:peptidase activity"/>
    <property type="evidence" value="ECO:0007669"/>
    <property type="project" value="UniProtKB-KW"/>
</dbReference>
<sequence>MKKLTKFALGAAGAAVAAGAGVMALRALKFRPAPELRADPDEVEVDYDRVVESLREMIRFRTVSSDRPEEEDAAEFDKFRAYLLERYPTLAEKCGPERIGRCGVLYTWRGVSSEKPTVLMAHYDVVPAGGEGWEEPPFDAVLKDGYIWGRGALDTKVTLCAIMEAAERLISSGFTPASDIYLAFSGEEEPAGPSAGDIVTALEERGVRPALVLDEGGAVVTGAFPGVSAPCALIGAAEKGQLRLALEAASRGGHASSPPPRTIVGELAEAVCEVDASSGPFTLTPPVEQMLDTLGRHASFPMRLVLANLGVFRPVLDLVCRMSGGELNALMRTTCAATQMKGSDANNVLPESASVGFNMRVINGESCDEAEARVRAAVTNPDISVRRLYAAEPSKYSETSGEAWDKLTDAVKRTWPKAVVSPYLMLAASDSRHYDRISNNVYRFCPLELSKEERGTIHGVNERIPTWKAVKCAEFYTRLIESV</sequence>
<name>A0A9D1JV59_9FIRM</name>
<evidence type="ECO:0000256" key="1">
    <source>
        <dbReference type="ARBA" id="ARBA00006247"/>
    </source>
</evidence>
<dbReference type="Gene3D" id="1.10.150.900">
    <property type="match status" value="1"/>
</dbReference>
<evidence type="ECO:0000313" key="7">
    <source>
        <dbReference type="EMBL" id="HIS66473.1"/>
    </source>
</evidence>
<evidence type="ECO:0000256" key="3">
    <source>
        <dbReference type="ARBA" id="ARBA00022723"/>
    </source>
</evidence>